<keyword evidence="4" id="KW-0804">Transcription</keyword>
<dbReference type="SUPFAM" id="SSF53850">
    <property type="entry name" value="Periplasmic binding protein-like II"/>
    <property type="match status" value="1"/>
</dbReference>
<gene>
    <name evidence="6" type="ORF">PBT88_14360</name>
</gene>
<keyword evidence="7" id="KW-1185">Reference proteome</keyword>
<evidence type="ECO:0000256" key="3">
    <source>
        <dbReference type="ARBA" id="ARBA00023125"/>
    </source>
</evidence>
<comment type="similarity">
    <text evidence="1">Belongs to the LysR transcriptional regulatory family.</text>
</comment>
<organism evidence="6 7">
    <name type="scientific">Sphingomonas abietis</name>
    <dbReference type="NCBI Taxonomy" id="3012344"/>
    <lineage>
        <taxon>Bacteria</taxon>
        <taxon>Pseudomonadati</taxon>
        <taxon>Pseudomonadota</taxon>
        <taxon>Alphaproteobacteria</taxon>
        <taxon>Sphingomonadales</taxon>
        <taxon>Sphingomonadaceae</taxon>
        <taxon>Sphingomonas</taxon>
    </lineage>
</organism>
<name>A0ABY7NJ62_9SPHN</name>
<protein>
    <submittedName>
        <fullName evidence="6">LysR substrate-binding domain-containing protein</fullName>
    </submittedName>
</protein>
<keyword evidence="3" id="KW-0238">DNA-binding</keyword>
<dbReference type="EMBL" id="CP115174">
    <property type="protein sequence ID" value="WBO21363.1"/>
    <property type="molecule type" value="Genomic_DNA"/>
</dbReference>
<dbReference type="InterPro" id="IPR005119">
    <property type="entry name" value="LysR_subst-bd"/>
</dbReference>
<evidence type="ECO:0000259" key="5">
    <source>
        <dbReference type="PROSITE" id="PS50931"/>
    </source>
</evidence>
<proteinExistence type="inferred from homology"/>
<dbReference type="Gene3D" id="3.40.190.10">
    <property type="entry name" value="Periplasmic binding protein-like II"/>
    <property type="match status" value="2"/>
</dbReference>
<dbReference type="SUPFAM" id="SSF46785">
    <property type="entry name" value="Winged helix' DNA-binding domain"/>
    <property type="match status" value="1"/>
</dbReference>
<dbReference type="PANTHER" id="PTHR30579:SF7">
    <property type="entry name" value="HTH-TYPE TRANSCRIPTIONAL REGULATOR LRHA-RELATED"/>
    <property type="match status" value="1"/>
</dbReference>
<accession>A0ABY7NJ62</accession>
<dbReference type="PANTHER" id="PTHR30579">
    <property type="entry name" value="TRANSCRIPTIONAL REGULATOR"/>
    <property type="match status" value="1"/>
</dbReference>
<evidence type="ECO:0000256" key="2">
    <source>
        <dbReference type="ARBA" id="ARBA00023015"/>
    </source>
</evidence>
<dbReference type="Pfam" id="PF00126">
    <property type="entry name" value="HTH_1"/>
    <property type="match status" value="1"/>
</dbReference>
<evidence type="ECO:0000256" key="1">
    <source>
        <dbReference type="ARBA" id="ARBA00009437"/>
    </source>
</evidence>
<dbReference type="Gene3D" id="1.10.10.10">
    <property type="entry name" value="Winged helix-like DNA-binding domain superfamily/Winged helix DNA-binding domain"/>
    <property type="match status" value="1"/>
</dbReference>
<evidence type="ECO:0000256" key="4">
    <source>
        <dbReference type="ARBA" id="ARBA00023163"/>
    </source>
</evidence>
<reference evidence="6 7" key="1">
    <citation type="submission" date="2022-12" db="EMBL/GenBank/DDBJ databases">
        <title>Sphingomonas abieness sp. nov., an endophytic bacterium isolated from Abies koreana.</title>
        <authorList>
            <person name="Jiang L."/>
            <person name="Lee J."/>
        </authorList>
    </citation>
    <scope>NUCLEOTIDE SEQUENCE [LARGE SCALE GENOMIC DNA]</scope>
    <source>
        <strain evidence="7">PAMB 00755</strain>
    </source>
</reference>
<dbReference type="Proteomes" id="UP001210865">
    <property type="component" value="Chromosome"/>
</dbReference>
<dbReference type="InterPro" id="IPR050176">
    <property type="entry name" value="LTTR"/>
</dbReference>
<feature type="domain" description="HTH lysR-type" evidence="5">
    <location>
        <begin position="5"/>
        <end position="62"/>
    </location>
</feature>
<dbReference type="PROSITE" id="PS50931">
    <property type="entry name" value="HTH_LYSR"/>
    <property type="match status" value="1"/>
</dbReference>
<dbReference type="InterPro" id="IPR036390">
    <property type="entry name" value="WH_DNA-bd_sf"/>
</dbReference>
<dbReference type="RefSeq" id="WP_270076012.1">
    <property type="nucleotide sequence ID" value="NZ_CP115174.1"/>
</dbReference>
<dbReference type="InterPro" id="IPR036388">
    <property type="entry name" value="WH-like_DNA-bd_sf"/>
</dbReference>
<keyword evidence="2" id="KW-0805">Transcription regulation</keyword>
<dbReference type="InterPro" id="IPR000847">
    <property type="entry name" value="LysR_HTH_N"/>
</dbReference>
<evidence type="ECO:0000313" key="6">
    <source>
        <dbReference type="EMBL" id="WBO21363.1"/>
    </source>
</evidence>
<sequence>MSVNLSTALLRSFVAIVDCGSLLNASHQVMLSQSTLSSQVKNLESQLRQPLFQRDGRRLVLTAAGQSLLSYARKILALHDEAVSAISSNALSGPIRIGIVQDFSDAFLRGLLSDFSDQFPETQIYVKVARTVQLKKLVAEGELDIVIGMGDVAEEAVVAAQPMCWFGRQTALKNNVLSLALLEAPCRFRDAALSALNASGRDYRIAIEAPNLSTLKAAVDAGLGITCRTALFAEADQVLKAKSLPALPDIGFVLHSILTLSPAAGHFRSAAADALTKL</sequence>
<evidence type="ECO:0000313" key="7">
    <source>
        <dbReference type="Proteomes" id="UP001210865"/>
    </source>
</evidence>
<dbReference type="Pfam" id="PF03466">
    <property type="entry name" value="LysR_substrate"/>
    <property type="match status" value="1"/>
</dbReference>